<dbReference type="SUPFAM" id="SSF54695">
    <property type="entry name" value="POZ domain"/>
    <property type="match status" value="1"/>
</dbReference>
<reference evidence="6 7" key="1">
    <citation type="submission" date="2024-01" db="EMBL/GenBank/DDBJ databases">
        <title>The genomes of 5 underutilized Papilionoideae crops provide insights into root nodulation and disease resistanc.</title>
        <authorList>
            <person name="Jiang F."/>
        </authorList>
    </citation>
    <scope>NUCLEOTIDE SEQUENCE [LARGE SCALE GENOMIC DNA]</scope>
    <source>
        <strain evidence="6">JINMINGXINNONG_FW02</strain>
        <tissue evidence="6">Leaves</tissue>
    </source>
</reference>
<keyword evidence="4" id="KW-0175">Coiled coil</keyword>
<gene>
    <name evidence="6" type="ORF">VNO80_23817</name>
</gene>
<dbReference type="InterPro" id="IPR027356">
    <property type="entry name" value="NPH3_dom"/>
</dbReference>
<comment type="caution">
    <text evidence="6">The sequence shown here is derived from an EMBL/GenBank/DDBJ whole genome shotgun (WGS) entry which is preliminary data.</text>
</comment>
<dbReference type="PROSITE" id="PS51649">
    <property type="entry name" value="NPH3"/>
    <property type="match status" value="1"/>
</dbReference>
<evidence type="ECO:0000313" key="6">
    <source>
        <dbReference type="EMBL" id="KAK7349001.1"/>
    </source>
</evidence>
<sequence length="614" mass="70014">MIHSPSSLTENPLEIMPSVTYRYKNSSTSASNSDHFLDTNQTLSSYQIPQTCAQITFEPPSNALDPPQPPDPFILLFVAIVVRGLDGCQNREAVMPKHSHLQIHINDEETFLLDKKFISKYCGRMKKRLNHEKRMCQSKTLSIEINDFPGGSEGFELVLRFCYNHGKIPITVSNVLLLHCCAIYLGMTKEVFSNNLLQQTETFLQGIYYWTWNEILVSLKNCELFHTYADYYGLLENIIGALLTKMDQNFEGNLFTSSSSSSPSSPESNCAKTFSYSTQVTPKTVKSTLANKEWWFEDLATLPPKIIEKILQTIGAYKTDNNNPILTRFLLHYLKTVTQTKEINCNNCVEYAGLADTAVYGITFGGNKSFSCRGLFWVLRIVSRFGMSRDCRIEIERLIGGVLEQATLDDILVSGHHMGLCYDVTSVIRLIKQFVYMNGSDGGCVEKLKKVGRLVDKYLIEISPDQNLKVTKFLAVAECLPDCARSCFDGVYRAIDIYLQSHPMVAFEERSRLCRCLNYKKLSFEVCKDLAKNPRIPPIIAMQALISQQPNLPSTHLPIQETQIPSQDNFYYHNTDSFLEDKENIRQNLQRMEQRVKQLEILCREIKVHMSSFH</sequence>
<evidence type="ECO:0000259" key="5">
    <source>
        <dbReference type="PROSITE" id="PS51649"/>
    </source>
</evidence>
<accession>A0AAN9M7R6</accession>
<proteinExistence type="inferred from homology"/>
<dbReference type="AlphaFoldDB" id="A0AAN9M7R6"/>
<dbReference type="Proteomes" id="UP001374584">
    <property type="component" value="Unassembled WGS sequence"/>
</dbReference>
<comment type="similarity">
    <text evidence="3">Belongs to the NPH3 family.</text>
</comment>
<feature type="coiled-coil region" evidence="4">
    <location>
        <begin position="575"/>
        <end position="609"/>
    </location>
</feature>
<evidence type="ECO:0000313" key="7">
    <source>
        <dbReference type="Proteomes" id="UP001374584"/>
    </source>
</evidence>
<evidence type="ECO:0000256" key="3">
    <source>
        <dbReference type="PROSITE-ProRule" id="PRU00982"/>
    </source>
</evidence>
<name>A0AAN9M7R6_PHACN</name>
<keyword evidence="2" id="KW-0833">Ubl conjugation pathway</keyword>
<organism evidence="6 7">
    <name type="scientific">Phaseolus coccineus</name>
    <name type="common">Scarlet runner bean</name>
    <name type="synonym">Phaseolus multiflorus</name>
    <dbReference type="NCBI Taxonomy" id="3886"/>
    <lineage>
        <taxon>Eukaryota</taxon>
        <taxon>Viridiplantae</taxon>
        <taxon>Streptophyta</taxon>
        <taxon>Embryophyta</taxon>
        <taxon>Tracheophyta</taxon>
        <taxon>Spermatophyta</taxon>
        <taxon>Magnoliopsida</taxon>
        <taxon>eudicotyledons</taxon>
        <taxon>Gunneridae</taxon>
        <taxon>Pentapetalae</taxon>
        <taxon>rosids</taxon>
        <taxon>fabids</taxon>
        <taxon>Fabales</taxon>
        <taxon>Fabaceae</taxon>
        <taxon>Papilionoideae</taxon>
        <taxon>50 kb inversion clade</taxon>
        <taxon>NPAAA clade</taxon>
        <taxon>indigoferoid/millettioid clade</taxon>
        <taxon>Phaseoleae</taxon>
        <taxon>Phaseolus</taxon>
    </lineage>
</organism>
<dbReference type="InterPro" id="IPR011333">
    <property type="entry name" value="SKP1/BTB/POZ_sf"/>
</dbReference>
<keyword evidence="7" id="KW-1185">Reference proteome</keyword>
<dbReference type="Pfam" id="PF03000">
    <property type="entry name" value="NPH3"/>
    <property type="match status" value="1"/>
</dbReference>
<evidence type="ECO:0000256" key="4">
    <source>
        <dbReference type="SAM" id="Coils"/>
    </source>
</evidence>
<feature type="domain" description="NPH3" evidence="5">
    <location>
        <begin position="293"/>
        <end position="551"/>
    </location>
</feature>
<protein>
    <recommendedName>
        <fullName evidence="5">NPH3 domain-containing protein</fullName>
    </recommendedName>
</protein>
<comment type="pathway">
    <text evidence="1">Protein modification; protein ubiquitination.</text>
</comment>
<evidence type="ECO:0000256" key="2">
    <source>
        <dbReference type="ARBA" id="ARBA00022786"/>
    </source>
</evidence>
<dbReference type="EMBL" id="JAYMYR010000008">
    <property type="protein sequence ID" value="KAK7349001.1"/>
    <property type="molecule type" value="Genomic_DNA"/>
</dbReference>
<dbReference type="PANTHER" id="PTHR32370">
    <property type="entry name" value="OS12G0117600 PROTEIN"/>
    <property type="match status" value="1"/>
</dbReference>
<dbReference type="InterPro" id="IPR043454">
    <property type="entry name" value="NPH3/RPT2-like"/>
</dbReference>
<evidence type="ECO:0000256" key="1">
    <source>
        <dbReference type="ARBA" id="ARBA00004906"/>
    </source>
</evidence>